<organism evidence="3 4">
    <name type="scientific">Porites evermanni</name>
    <dbReference type="NCBI Taxonomy" id="104178"/>
    <lineage>
        <taxon>Eukaryota</taxon>
        <taxon>Metazoa</taxon>
        <taxon>Cnidaria</taxon>
        <taxon>Anthozoa</taxon>
        <taxon>Hexacorallia</taxon>
        <taxon>Scleractinia</taxon>
        <taxon>Fungiina</taxon>
        <taxon>Poritidae</taxon>
        <taxon>Porites</taxon>
    </lineage>
</organism>
<keyword evidence="1" id="KW-0175">Coiled coil</keyword>
<proteinExistence type="predicted"/>
<evidence type="ECO:0000313" key="4">
    <source>
        <dbReference type="Proteomes" id="UP001159427"/>
    </source>
</evidence>
<evidence type="ECO:0000256" key="1">
    <source>
        <dbReference type="SAM" id="Coils"/>
    </source>
</evidence>
<dbReference type="Proteomes" id="UP001159427">
    <property type="component" value="Unassembled WGS sequence"/>
</dbReference>
<keyword evidence="2" id="KW-0812">Transmembrane</keyword>
<name>A0ABN8LL10_9CNID</name>
<comment type="caution">
    <text evidence="3">The sequence shown here is derived from an EMBL/GenBank/DDBJ whole genome shotgun (WGS) entry which is preliminary data.</text>
</comment>
<feature type="coiled-coil region" evidence="1">
    <location>
        <begin position="77"/>
        <end position="104"/>
    </location>
</feature>
<gene>
    <name evidence="3" type="ORF">PEVE_00030903</name>
</gene>
<dbReference type="EMBL" id="CALNXI010000044">
    <property type="protein sequence ID" value="CAH3016631.1"/>
    <property type="molecule type" value="Genomic_DNA"/>
</dbReference>
<keyword evidence="2" id="KW-0472">Membrane</keyword>
<feature type="coiled-coil region" evidence="1">
    <location>
        <begin position="219"/>
        <end position="253"/>
    </location>
</feature>
<sequence>MGSSCSVLNDTEYDVWITDRINWPVLIGVSAGVAALLLIGGALSGGTAIATIYKDIFKVTAVAFRSPLGREVLNLSIERLARALNITEKQAEDLQKYVRELQAEAKLIHPVERYTWSGTLSLTKRVHVMNELLQFDDKACFTGPTDGSEKVYRISEHFTRLDAAASLEHTLFVSFGHDICLRLKLSLGPFKFQTYKFDDEKNSQKIAVTTDAFRSPLGREVLNLSIERLARALNITERQAEHLQRYVREFQAEAKLTRPGEKYTWSGTLSLTRRVHVMNELLQFDDKACFTGPTDGSENVYRISEHFTRLDVRKR</sequence>
<feature type="transmembrane region" description="Helical" evidence="2">
    <location>
        <begin position="25"/>
        <end position="53"/>
    </location>
</feature>
<evidence type="ECO:0000313" key="3">
    <source>
        <dbReference type="EMBL" id="CAH3016631.1"/>
    </source>
</evidence>
<reference evidence="3 4" key="1">
    <citation type="submission" date="2022-05" db="EMBL/GenBank/DDBJ databases">
        <authorList>
            <consortium name="Genoscope - CEA"/>
            <person name="William W."/>
        </authorList>
    </citation>
    <scope>NUCLEOTIDE SEQUENCE [LARGE SCALE GENOMIC DNA]</scope>
</reference>
<accession>A0ABN8LL10</accession>
<keyword evidence="4" id="KW-1185">Reference proteome</keyword>
<protein>
    <submittedName>
        <fullName evidence="3">Uncharacterized protein</fullName>
    </submittedName>
</protein>
<evidence type="ECO:0000256" key="2">
    <source>
        <dbReference type="SAM" id="Phobius"/>
    </source>
</evidence>
<keyword evidence="2" id="KW-1133">Transmembrane helix</keyword>